<evidence type="ECO:0000256" key="1">
    <source>
        <dbReference type="SAM" id="SignalP"/>
    </source>
</evidence>
<evidence type="ECO:0008006" key="8">
    <source>
        <dbReference type="Google" id="ProtNLM"/>
    </source>
</evidence>
<protein>
    <recommendedName>
        <fullName evidence="8">HdeA/HdeB family protein</fullName>
    </recommendedName>
</protein>
<name>A0A252C5Y6_9PROT</name>
<evidence type="ECO:0000313" key="2">
    <source>
        <dbReference type="EMBL" id="BBC78966.1"/>
    </source>
</evidence>
<evidence type="ECO:0000313" key="6">
    <source>
        <dbReference type="Proteomes" id="UP000194639"/>
    </source>
</evidence>
<reference evidence="4 6" key="2">
    <citation type="submission" date="2014-06" db="EMBL/GenBank/DDBJ databases">
        <authorList>
            <person name="Ju J."/>
            <person name="Zhang J."/>
        </authorList>
    </citation>
    <scope>NUCLEOTIDE SEQUENCE [LARGE SCALE GENOMIC DNA]</scope>
    <source>
        <strain evidence="4">DmW_045</strain>
    </source>
</reference>
<reference evidence="3 5" key="1">
    <citation type="submission" date="2012-11" db="EMBL/GenBank/DDBJ databases">
        <title>Whole genome sequence of Acetobacter orientalis 21F-2.</title>
        <authorList>
            <person name="Azuma Y."/>
            <person name="Higashiura N."/>
            <person name="Hirakawa H."/>
            <person name="Matsushita K."/>
        </authorList>
    </citation>
    <scope>NUCLEOTIDE SEQUENCE [LARGE SCALE GENOMIC DNA]</scope>
    <source>
        <strain evidence="3 5">21F-2</strain>
    </source>
</reference>
<dbReference type="Proteomes" id="UP000194639">
    <property type="component" value="Unassembled WGS sequence"/>
</dbReference>
<dbReference type="EMBL" id="JOMO01000003">
    <property type="protein sequence ID" value="OUI85299.1"/>
    <property type="molecule type" value="Genomic_DNA"/>
</dbReference>
<dbReference type="Proteomes" id="UP000032670">
    <property type="component" value="Unassembled WGS sequence"/>
</dbReference>
<dbReference type="STRING" id="1231341.Abor_017_104"/>
<proteinExistence type="predicted"/>
<sequence>MSFFRKLLVFSLLVAPLTTAHASEIIGQGTTRCEKFLKLTELNDQVEDTFMNWAEGYVSGLAFDRSAHGVEVDASIFLFHYSYDKEKIRQFCQRSPQSSYKDAVHHTLLELLQDQGADIGKDEQFKLH</sequence>
<feature type="signal peptide" evidence="1">
    <location>
        <begin position="1"/>
        <end position="22"/>
    </location>
</feature>
<evidence type="ECO:0000313" key="4">
    <source>
        <dbReference type="EMBL" id="OUI85299.1"/>
    </source>
</evidence>
<dbReference type="EMBL" id="BAMX01000017">
    <property type="protein sequence ID" value="GAN66248.1"/>
    <property type="molecule type" value="Genomic_DNA"/>
</dbReference>
<gene>
    <name evidence="3" type="ORF">Abor_017_104</name>
    <name evidence="2" type="ORF">AcetOrient_orf00892</name>
    <name evidence="4" type="ORF">HK12_06410</name>
</gene>
<accession>A0A252C5Y6</accession>
<feature type="chain" id="PRO_5015076007" description="HdeA/HdeB family protein" evidence="1">
    <location>
        <begin position="23"/>
        <end position="128"/>
    </location>
</feature>
<evidence type="ECO:0000313" key="7">
    <source>
        <dbReference type="Proteomes" id="UP000270034"/>
    </source>
</evidence>
<dbReference type="EMBL" id="AP018515">
    <property type="protein sequence ID" value="BBC78966.1"/>
    <property type="molecule type" value="Genomic_DNA"/>
</dbReference>
<dbReference type="KEGG" id="aot:AcetOri_orf00892"/>
<keyword evidence="1" id="KW-0732">Signal</keyword>
<dbReference type="AlphaFoldDB" id="A0A252C5Y6"/>
<accession>A0A0D6NKX9</accession>
<reference evidence="2 7" key="3">
    <citation type="submission" date="2018-02" db="EMBL/GenBank/DDBJ databases">
        <title>Acetobacter orientalis genome.</title>
        <authorList>
            <person name="Nakashima N."/>
            <person name="Tamura T."/>
        </authorList>
    </citation>
    <scope>NUCLEOTIDE SEQUENCE [LARGE SCALE GENOMIC DNA]</scope>
    <source>
        <strain evidence="2 7">FAN1</strain>
    </source>
</reference>
<keyword evidence="5" id="KW-1185">Reference proteome</keyword>
<dbReference type="Proteomes" id="UP000270034">
    <property type="component" value="Chromosome"/>
</dbReference>
<dbReference type="GeneID" id="76204394"/>
<dbReference type="RefSeq" id="WP_048841271.1">
    <property type="nucleotide sequence ID" value="NZ_BAMX01000017.1"/>
</dbReference>
<evidence type="ECO:0000313" key="5">
    <source>
        <dbReference type="Proteomes" id="UP000032670"/>
    </source>
</evidence>
<organism evidence="3 5">
    <name type="scientific">Acetobacter orientalis</name>
    <dbReference type="NCBI Taxonomy" id="146474"/>
    <lineage>
        <taxon>Bacteria</taxon>
        <taxon>Pseudomonadati</taxon>
        <taxon>Pseudomonadota</taxon>
        <taxon>Alphaproteobacteria</taxon>
        <taxon>Acetobacterales</taxon>
        <taxon>Acetobacteraceae</taxon>
        <taxon>Acetobacter</taxon>
    </lineage>
</organism>
<evidence type="ECO:0000313" key="3">
    <source>
        <dbReference type="EMBL" id="GAN66248.1"/>
    </source>
</evidence>